<keyword evidence="5 10" id="KW-0436">Ligase</keyword>
<dbReference type="EMBL" id="CABPSH010000002">
    <property type="protein sequence ID" value="VVD88946.1"/>
    <property type="molecule type" value="Genomic_DNA"/>
</dbReference>
<dbReference type="GO" id="GO:0005524">
    <property type="term" value="F:ATP binding"/>
    <property type="evidence" value="ECO:0007669"/>
    <property type="project" value="UniProtKB-KW"/>
</dbReference>
<evidence type="ECO:0000256" key="1">
    <source>
        <dbReference type="ARBA" id="ARBA00008069"/>
    </source>
</evidence>
<dbReference type="InterPro" id="IPR004412">
    <property type="entry name" value="GatA"/>
</dbReference>
<evidence type="ECO:0000256" key="2">
    <source>
        <dbReference type="ARBA" id="ARBA00011123"/>
    </source>
</evidence>
<gene>
    <name evidence="10" type="primary">gatA</name>
    <name evidence="12" type="ORF">PEP31012_01509</name>
</gene>
<dbReference type="Gene3D" id="3.90.1300.10">
    <property type="entry name" value="Amidase signature (AS) domain"/>
    <property type="match status" value="1"/>
</dbReference>
<comment type="similarity">
    <text evidence="1 10">Belongs to the amidase family. GatA subfamily.</text>
</comment>
<comment type="subunit">
    <text evidence="2 10">Heterotrimer of A, B and C subunits.</text>
</comment>
<accession>A0A5E4TLR6</accession>
<dbReference type="InterPro" id="IPR000120">
    <property type="entry name" value="Amidase"/>
</dbReference>
<evidence type="ECO:0000313" key="12">
    <source>
        <dbReference type="EMBL" id="VVD88946.1"/>
    </source>
</evidence>
<dbReference type="Pfam" id="PF01425">
    <property type="entry name" value="Amidase"/>
    <property type="match status" value="1"/>
</dbReference>
<comment type="function">
    <text evidence="10">Allows the formation of correctly charged Gln-tRNA(Gln) through the transamidation of misacylated Glu-tRNA(Gln) in organisms which lack glutaminyl-tRNA synthetase. The reaction takes place in the presence of glutamine and ATP through an activated gamma-phospho-Glu-tRNA(Gln).</text>
</comment>
<dbReference type="GO" id="GO:0006412">
    <property type="term" value="P:translation"/>
    <property type="evidence" value="ECO:0007669"/>
    <property type="project" value="UniProtKB-UniRule"/>
</dbReference>
<keyword evidence="6 10" id="KW-0547">Nucleotide-binding</keyword>
<dbReference type="PANTHER" id="PTHR11895:SF151">
    <property type="entry name" value="GLUTAMYL-TRNA(GLN) AMIDOTRANSFERASE SUBUNIT A"/>
    <property type="match status" value="1"/>
</dbReference>
<name>A0A5E4TLR6_9BURK</name>
<feature type="active site" description="Acyl-ester intermediate" evidence="10">
    <location>
        <position position="178"/>
    </location>
</feature>
<protein>
    <recommendedName>
        <fullName evidence="4 10">Glutamyl-tRNA(Gln) amidotransferase subunit A</fullName>
        <shortName evidence="10">Glu-ADT subunit A</shortName>
        <ecNumber evidence="3 10">6.3.5.7</ecNumber>
    </recommendedName>
</protein>
<dbReference type="OrthoDB" id="9811471at2"/>
<evidence type="ECO:0000256" key="7">
    <source>
        <dbReference type="ARBA" id="ARBA00022840"/>
    </source>
</evidence>
<dbReference type="GO" id="GO:0030956">
    <property type="term" value="C:glutamyl-tRNA(Gln) amidotransferase complex"/>
    <property type="evidence" value="ECO:0007669"/>
    <property type="project" value="InterPro"/>
</dbReference>
<dbReference type="NCBIfam" id="TIGR00132">
    <property type="entry name" value="gatA"/>
    <property type="match status" value="1"/>
</dbReference>
<evidence type="ECO:0000313" key="13">
    <source>
        <dbReference type="Proteomes" id="UP000400981"/>
    </source>
</evidence>
<organism evidence="12 13">
    <name type="scientific">Pandoraea eparura</name>
    <dbReference type="NCBI Taxonomy" id="2508291"/>
    <lineage>
        <taxon>Bacteria</taxon>
        <taxon>Pseudomonadati</taxon>
        <taxon>Pseudomonadota</taxon>
        <taxon>Betaproteobacteria</taxon>
        <taxon>Burkholderiales</taxon>
        <taxon>Burkholderiaceae</taxon>
        <taxon>Pandoraea</taxon>
    </lineage>
</organism>
<evidence type="ECO:0000256" key="10">
    <source>
        <dbReference type="HAMAP-Rule" id="MF_00120"/>
    </source>
</evidence>
<evidence type="ECO:0000256" key="5">
    <source>
        <dbReference type="ARBA" id="ARBA00022598"/>
    </source>
</evidence>
<keyword evidence="12" id="KW-0808">Transferase</keyword>
<keyword evidence="7 10" id="KW-0067">ATP-binding</keyword>
<evidence type="ECO:0000256" key="8">
    <source>
        <dbReference type="ARBA" id="ARBA00022917"/>
    </source>
</evidence>
<evidence type="ECO:0000256" key="4">
    <source>
        <dbReference type="ARBA" id="ARBA00014428"/>
    </source>
</evidence>
<dbReference type="PROSITE" id="PS00571">
    <property type="entry name" value="AMIDASES"/>
    <property type="match status" value="1"/>
</dbReference>
<keyword evidence="13" id="KW-1185">Reference proteome</keyword>
<reference evidence="12 13" key="1">
    <citation type="submission" date="2019-08" db="EMBL/GenBank/DDBJ databases">
        <authorList>
            <person name="Peeters C."/>
        </authorList>
    </citation>
    <scope>NUCLEOTIDE SEQUENCE [LARGE SCALE GENOMIC DNA]</scope>
    <source>
        <strain evidence="12 13">LMG 31012</strain>
    </source>
</reference>
<dbReference type="InterPro" id="IPR036928">
    <property type="entry name" value="AS_sf"/>
</dbReference>
<dbReference type="Proteomes" id="UP000400981">
    <property type="component" value="Unassembled WGS sequence"/>
</dbReference>
<evidence type="ECO:0000256" key="9">
    <source>
        <dbReference type="ARBA" id="ARBA00047407"/>
    </source>
</evidence>
<dbReference type="GO" id="GO:0050567">
    <property type="term" value="F:glutaminyl-tRNA synthase (glutamine-hydrolyzing) activity"/>
    <property type="evidence" value="ECO:0007669"/>
    <property type="project" value="UniProtKB-UniRule"/>
</dbReference>
<dbReference type="AlphaFoldDB" id="A0A5E4TLR6"/>
<comment type="catalytic activity">
    <reaction evidence="9 10">
        <text>L-glutamyl-tRNA(Gln) + L-glutamine + ATP + H2O = L-glutaminyl-tRNA(Gln) + L-glutamate + ADP + phosphate + H(+)</text>
        <dbReference type="Rhea" id="RHEA:17521"/>
        <dbReference type="Rhea" id="RHEA-COMP:9681"/>
        <dbReference type="Rhea" id="RHEA-COMP:9684"/>
        <dbReference type="ChEBI" id="CHEBI:15377"/>
        <dbReference type="ChEBI" id="CHEBI:15378"/>
        <dbReference type="ChEBI" id="CHEBI:29985"/>
        <dbReference type="ChEBI" id="CHEBI:30616"/>
        <dbReference type="ChEBI" id="CHEBI:43474"/>
        <dbReference type="ChEBI" id="CHEBI:58359"/>
        <dbReference type="ChEBI" id="CHEBI:78520"/>
        <dbReference type="ChEBI" id="CHEBI:78521"/>
        <dbReference type="ChEBI" id="CHEBI:456216"/>
        <dbReference type="EC" id="6.3.5.7"/>
    </reaction>
</comment>
<evidence type="ECO:0000259" key="11">
    <source>
        <dbReference type="Pfam" id="PF01425"/>
    </source>
</evidence>
<dbReference type="HAMAP" id="MF_00120">
    <property type="entry name" value="GatA"/>
    <property type="match status" value="1"/>
</dbReference>
<feature type="domain" description="Amidase" evidence="11">
    <location>
        <begin position="24"/>
        <end position="476"/>
    </location>
</feature>
<evidence type="ECO:0000256" key="3">
    <source>
        <dbReference type="ARBA" id="ARBA00012739"/>
    </source>
</evidence>
<evidence type="ECO:0000256" key="6">
    <source>
        <dbReference type="ARBA" id="ARBA00022741"/>
    </source>
</evidence>
<dbReference type="GO" id="GO:0016740">
    <property type="term" value="F:transferase activity"/>
    <property type="evidence" value="ECO:0007669"/>
    <property type="project" value="UniProtKB-KW"/>
</dbReference>
<dbReference type="InterPro" id="IPR020556">
    <property type="entry name" value="Amidase_CS"/>
</dbReference>
<dbReference type="InterPro" id="IPR023631">
    <property type="entry name" value="Amidase_dom"/>
</dbReference>
<sequence>MEQDLIHLQDLRAALDAKRVSSVELTQHYLDRIAGAADLNAFVHVDASASLAQARAADARIAAGEGANRPLLGIPVAHKDVFVTRGWRSTAGSRMLENYVSPYDAAVVERLAHAGMVTLGKTNMDEFAMGSSNENSYYGPVKNPWDTRAVPGGSSGGSAAAVAARLAPVATGTDTGGSIRQPAAFCGVTGIKPTYGRVSRYGMIAFASSLDQGGPLGHSAADCAWLLNGMAGFDERDSTSLERADEDFARGLGKPLDGATADKPLAGLRIGLPAEYFGEGLDADVREAIDNALREFEALGAVRVPVSLPKTELSIPVYYVLAPAEASSNLSRFDGVRYGHRAAEYRDLLDMYKKSRAEGFGTEVKRRILVGTYVLSHGYYDAYYLQAQKIRRLIAQDFQNAFAHCDVIMGPVAPSVAWNLGEKSADPVQMYLADIYTLSVSLAGLPGMSLPVGTGREARPVGLQLIGNYFDEARLLQVADAFQRATDWHTRAPAGI</sequence>
<feature type="active site" description="Charge relay system" evidence="10">
    <location>
        <position position="79"/>
    </location>
</feature>
<dbReference type="PANTHER" id="PTHR11895">
    <property type="entry name" value="TRANSAMIDASE"/>
    <property type="match status" value="1"/>
</dbReference>
<dbReference type="SUPFAM" id="SSF75304">
    <property type="entry name" value="Amidase signature (AS) enzymes"/>
    <property type="match status" value="1"/>
</dbReference>
<keyword evidence="8 10" id="KW-0648">Protein biosynthesis</keyword>
<proteinExistence type="inferred from homology"/>
<dbReference type="EC" id="6.3.5.7" evidence="3 10"/>
<feature type="active site" description="Charge relay system" evidence="10">
    <location>
        <position position="154"/>
    </location>
</feature>
<dbReference type="RefSeq" id="WP_150588693.1">
    <property type="nucleotide sequence ID" value="NZ_CABPSH010000002.1"/>
</dbReference>